<dbReference type="EMBL" id="CAJPEX010003499">
    <property type="protein sequence ID" value="CAG0922271.1"/>
    <property type="molecule type" value="Genomic_DNA"/>
</dbReference>
<evidence type="ECO:0000313" key="4">
    <source>
        <dbReference type="Proteomes" id="UP000678499"/>
    </source>
</evidence>
<dbReference type="OrthoDB" id="6628645at2759"/>
<feature type="region of interest" description="Disordered" evidence="1">
    <location>
        <begin position="1"/>
        <end position="26"/>
    </location>
</feature>
<dbReference type="AlphaFoldDB" id="A0A7R9BX75"/>
<dbReference type="Gene3D" id="2.60.40.10">
    <property type="entry name" value="Immunoglobulins"/>
    <property type="match status" value="1"/>
</dbReference>
<evidence type="ECO:0000313" key="3">
    <source>
        <dbReference type="EMBL" id="CAD7282119.1"/>
    </source>
</evidence>
<feature type="domain" description="Immunoglobulin I-set" evidence="2">
    <location>
        <begin position="52"/>
        <end position="99"/>
    </location>
</feature>
<evidence type="ECO:0000259" key="2">
    <source>
        <dbReference type="Pfam" id="PF07679"/>
    </source>
</evidence>
<evidence type="ECO:0000256" key="1">
    <source>
        <dbReference type="SAM" id="MobiDB-lite"/>
    </source>
</evidence>
<dbReference type="InterPro" id="IPR036179">
    <property type="entry name" value="Ig-like_dom_sf"/>
</dbReference>
<dbReference type="Proteomes" id="UP000678499">
    <property type="component" value="Unassembled WGS sequence"/>
</dbReference>
<dbReference type="CDD" id="cd00096">
    <property type="entry name" value="Ig"/>
    <property type="match status" value="1"/>
</dbReference>
<dbReference type="InterPro" id="IPR013098">
    <property type="entry name" value="Ig_I-set"/>
</dbReference>
<keyword evidence="4" id="KW-1185">Reference proteome</keyword>
<sequence length="100" mass="11410">MDETNRRLPSNSEQTKGLPLERIPQNPEKAMLQNCLTSASWDFRDYKECGSLKHSIRTTSKNHRTTSVLRIQKVIGSDFGRYECVARNQLGESRGSIVLK</sequence>
<dbReference type="Pfam" id="PF07679">
    <property type="entry name" value="I-set"/>
    <property type="match status" value="1"/>
</dbReference>
<accession>A0A7R9BX75</accession>
<proteinExistence type="predicted"/>
<dbReference type="EMBL" id="OA885536">
    <property type="protein sequence ID" value="CAD7282119.1"/>
    <property type="molecule type" value="Genomic_DNA"/>
</dbReference>
<name>A0A7R9BX75_9CRUS</name>
<feature type="non-terminal residue" evidence="3">
    <location>
        <position position="1"/>
    </location>
</feature>
<dbReference type="InterPro" id="IPR013783">
    <property type="entry name" value="Ig-like_fold"/>
</dbReference>
<reference evidence="3" key="1">
    <citation type="submission" date="2020-11" db="EMBL/GenBank/DDBJ databases">
        <authorList>
            <person name="Tran Van P."/>
        </authorList>
    </citation>
    <scope>NUCLEOTIDE SEQUENCE</scope>
</reference>
<gene>
    <name evidence="3" type="ORF">NMOB1V02_LOCUS9751</name>
</gene>
<dbReference type="SUPFAM" id="SSF48726">
    <property type="entry name" value="Immunoglobulin"/>
    <property type="match status" value="1"/>
</dbReference>
<organism evidence="3">
    <name type="scientific">Notodromas monacha</name>
    <dbReference type="NCBI Taxonomy" id="399045"/>
    <lineage>
        <taxon>Eukaryota</taxon>
        <taxon>Metazoa</taxon>
        <taxon>Ecdysozoa</taxon>
        <taxon>Arthropoda</taxon>
        <taxon>Crustacea</taxon>
        <taxon>Oligostraca</taxon>
        <taxon>Ostracoda</taxon>
        <taxon>Podocopa</taxon>
        <taxon>Podocopida</taxon>
        <taxon>Cypridocopina</taxon>
        <taxon>Cypridoidea</taxon>
        <taxon>Cyprididae</taxon>
        <taxon>Notodromas</taxon>
    </lineage>
</organism>
<protein>
    <recommendedName>
        <fullName evidence="2">Immunoglobulin I-set domain-containing protein</fullName>
    </recommendedName>
</protein>